<evidence type="ECO:0000256" key="2">
    <source>
        <dbReference type="ARBA" id="ARBA00022692"/>
    </source>
</evidence>
<evidence type="ECO:0000313" key="7">
    <source>
        <dbReference type="Proteomes" id="UP000254794"/>
    </source>
</evidence>
<evidence type="ECO:0000256" key="1">
    <source>
        <dbReference type="ARBA" id="ARBA00022475"/>
    </source>
</evidence>
<keyword evidence="7" id="KW-1185">Reference proteome</keyword>
<comment type="function">
    <text evidence="5">Plays a role in cell envelope biogenesis, maintenance of cell envelope integrity and membrane homeostasis.</text>
</comment>
<keyword evidence="1 5" id="KW-1003">Cell membrane</keyword>
<dbReference type="HAMAP" id="MF_00189">
    <property type="entry name" value="YciB"/>
    <property type="match status" value="1"/>
</dbReference>
<dbReference type="EMBL" id="UGOD01000001">
    <property type="protein sequence ID" value="STX51625.1"/>
    <property type="molecule type" value="Genomic_DNA"/>
</dbReference>
<evidence type="ECO:0000313" key="6">
    <source>
        <dbReference type="EMBL" id="STX51625.1"/>
    </source>
</evidence>
<feature type="transmembrane region" description="Helical" evidence="5">
    <location>
        <begin position="80"/>
        <end position="101"/>
    </location>
</feature>
<name>A0A378JK68_9GAMM</name>
<accession>A0A378JK68</accession>
<feature type="transmembrane region" description="Helical" evidence="5">
    <location>
        <begin position="20"/>
        <end position="40"/>
    </location>
</feature>
<comment type="subcellular location">
    <subcellularLocation>
        <location evidence="5">Cell inner membrane</location>
        <topology evidence="5">Multi-pass membrane protein</topology>
    </subcellularLocation>
</comment>
<organism evidence="6 7">
    <name type="scientific">Legionella busanensis</name>
    <dbReference type="NCBI Taxonomy" id="190655"/>
    <lineage>
        <taxon>Bacteria</taxon>
        <taxon>Pseudomonadati</taxon>
        <taxon>Pseudomonadota</taxon>
        <taxon>Gammaproteobacteria</taxon>
        <taxon>Legionellales</taxon>
        <taxon>Legionellaceae</taxon>
        <taxon>Legionella</taxon>
    </lineage>
</organism>
<feature type="transmembrane region" description="Helical" evidence="5">
    <location>
        <begin position="121"/>
        <end position="139"/>
    </location>
</feature>
<dbReference type="RefSeq" id="WP_115331249.1">
    <property type="nucleotide sequence ID" value="NZ_CAAAHP010000002.1"/>
</dbReference>
<dbReference type="PANTHER" id="PTHR36917:SF1">
    <property type="entry name" value="INNER MEMBRANE-SPANNING PROTEIN YCIB"/>
    <property type="match status" value="1"/>
</dbReference>
<evidence type="ECO:0000256" key="3">
    <source>
        <dbReference type="ARBA" id="ARBA00022989"/>
    </source>
</evidence>
<evidence type="ECO:0000256" key="5">
    <source>
        <dbReference type="HAMAP-Rule" id="MF_00189"/>
    </source>
</evidence>
<dbReference type="OrthoDB" id="9788219at2"/>
<dbReference type="AlphaFoldDB" id="A0A378JK68"/>
<reference evidence="6 7" key="1">
    <citation type="submission" date="2018-06" db="EMBL/GenBank/DDBJ databases">
        <authorList>
            <consortium name="Pathogen Informatics"/>
            <person name="Doyle S."/>
        </authorList>
    </citation>
    <scope>NUCLEOTIDE SEQUENCE [LARGE SCALE GENOMIC DNA]</scope>
    <source>
        <strain evidence="6 7">NCTC13316</strain>
    </source>
</reference>
<dbReference type="InterPro" id="IPR006008">
    <property type="entry name" value="YciB"/>
</dbReference>
<dbReference type="Proteomes" id="UP000254794">
    <property type="component" value="Unassembled WGS sequence"/>
</dbReference>
<dbReference type="Pfam" id="PF04279">
    <property type="entry name" value="IspA"/>
    <property type="match status" value="1"/>
</dbReference>
<evidence type="ECO:0000256" key="4">
    <source>
        <dbReference type="ARBA" id="ARBA00023136"/>
    </source>
</evidence>
<dbReference type="GO" id="GO:0005886">
    <property type="term" value="C:plasma membrane"/>
    <property type="evidence" value="ECO:0007669"/>
    <property type="project" value="UniProtKB-SubCell"/>
</dbReference>
<dbReference type="NCBIfam" id="NF001325">
    <property type="entry name" value="PRK00259.1-3"/>
    <property type="match status" value="1"/>
</dbReference>
<dbReference type="NCBIfam" id="TIGR00997">
    <property type="entry name" value="ispZ"/>
    <property type="match status" value="1"/>
</dbReference>
<feature type="transmembrane region" description="Helical" evidence="5">
    <location>
        <begin position="151"/>
        <end position="170"/>
    </location>
</feature>
<proteinExistence type="inferred from homology"/>
<protein>
    <recommendedName>
        <fullName evidence="5">Inner membrane-spanning protein YciB</fullName>
    </recommendedName>
</protein>
<sequence length="196" mass="22941">MKLLFDFFPVFLFFIGYKLFGIYVATAIAMVASLLQVILFRLRHQRYEKMHLFSLAIILVLGGATLFFHNPWFIKWKPTGIYWLTALVFLLSPVFATKPLIQKIMDSNISLPTKIWYRLNYAWSFFFIIMGTANIYVAYHYDTNVWVNFKLFGGAGLTLIFVFLQALYLTRHVLDKEKESQSSDSSHSLLKPEEQR</sequence>
<keyword evidence="4 5" id="KW-0472">Membrane</keyword>
<keyword evidence="3 5" id="KW-1133">Transmembrane helix</keyword>
<keyword evidence="5" id="KW-0997">Cell inner membrane</keyword>
<dbReference type="PANTHER" id="PTHR36917">
    <property type="entry name" value="INTRACELLULAR SEPTATION PROTEIN A-RELATED"/>
    <property type="match status" value="1"/>
</dbReference>
<gene>
    <name evidence="5 6" type="primary">yciB</name>
    <name evidence="6" type="ORF">NCTC13316_01721</name>
</gene>
<feature type="transmembrane region" description="Helical" evidence="5">
    <location>
        <begin position="52"/>
        <end position="74"/>
    </location>
</feature>
<keyword evidence="2 5" id="KW-0812">Transmembrane</keyword>
<comment type="similarity">
    <text evidence="5">Belongs to the YciB family.</text>
</comment>